<dbReference type="AlphaFoldDB" id="A0A4Q9HW13"/>
<comment type="caution">
    <text evidence="2">The sequence shown here is derived from an EMBL/GenBank/DDBJ whole genome shotgun (WGS) entry which is preliminary data.</text>
</comment>
<name>A0A4Q9HW13_STRKA</name>
<keyword evidence="3" id="KW-1185">Reference proteome</keyword>
<dbReference type="Proteomes" id="UP000292452">
    <property type="component" value="Unassembled WGS sequence"/>
</dbReference>
<evidence type="ECO:0000256" key="1">
    <source>
        <dbReference type="SAM" id="MobiDB-lite"/>
    </source>
</evidence>
<feature type="region of interest" description="Disordered" evidence="1">
    <location>
        <begin position="1"/>
        <end position="61"/>
    </location>
</feature>
<evidence type="ECO:0000313" key="3">
    <source>
        <dbReference type="Proteomes" id="UP000292452"/>
    </source>
</evidence>
<protein>
    <submittedName>
        <fullName evidence="2">Uncharacterized protein</fullName>
    </submittedName>
</protein>
<gene>
    <name evidence="2" type="ORF">EYS09_12520</name>
</gene>
<proteinExistence type="predicted"/>
<evidence type="ECO:0000313" key="2">
    <source>
        <dbReference type="EMBL" id="TBO59376.1"/>
    </source>
</evidence>
<feature type="compositionally biased region" description="Basic and acidic residues" evidence="1">
    <location>
        <begin position="1"/>
        <end position="11"/>
    </location>
</feature>
<dbReference type="EMBL" id="SIXH01000084">
    <property type="protein sequence ID" value="TBO59376.1"/>
    <property type="molecule type" value="Genomic_DNA"/>
</dbReference>
<feature type="compositionally biased region" description="Polar residues" evidence="1">
    <location>
        <begin position="22"/>
        <end position="32"/>
    </location>
</feature>
<accession>A0A4Q9HW13</accession>
<sequence length="104" mass="11666">MSHGRAPDGRRLTAGQRPTPRSPSGTGHSATPASARPSPRHRALIHLPMRGNQPPSRELPEDATRRLDLVLLHHSLRPCRLGSGQKDLREWRRTWTIPKCDDAF</sequence>
<organism evidence="2 3">
    <name type="scientific">Streptomyces kasugaensis</name>
    <dbReference type="NCBI Taxonomy" id="1946"/>
    <lineage>
        <taxon>Bacteria</taxon>
        <taxon>Bacillati</taxon>
        <taxon>Actinomycetota</taxon>
        <taxon>Actinomycetes</taxon>
        <taxon>Kitasatosporales</taxon>
        <taxon>Streptomycetaceae</taxon>
        <taxon>Streptomyces</taxon>
    </lineage>
</organism>
<reference evidence="2 3" key="1">
    <citation type="submission" date="2019-02" db="EMBL/GenBank/DDBJ databases">
        <title>Draft Genome Sequence of Streptomyces sp. AM-2504, identified by 16S rRNA comparative analysis as a Streptomyces Kasugaensis strain.</title>
        <authorList>
            <person name="Napolioni V."/>
            <person name="Giuliodori A.M."/>
            <person name="Spurio R."/>
            <person name="Fabbretti A."/>
        </authorList>
    </citation>
    <scope>NUCLEOTIDE SEQUENCE [LARGE SCALE GENOMIC DNA]</scope>
    <source>
        <strain evidence="2 3">AM-2504</strain>
    </source>
</reference>